<dbReference type="SMART" id="SM00091">
    <property type="entry name" value="PAS"/>
    <property type="match status" value="3"/>
</dbReference>
<evidence type="ECO:0000313" key="4">
    <source>
        <dbReference type="EMBL" id="MFC7390686.1"/>
    </source>
</evidence>
<dbReference type="Pfam" id="PF13188">
    <property type="entry name" value="PAS_8"/>
    <property type="match status" value="1"/>
</dbReference>
<feature type="domain" description="PAC" evidence="2">
    <location>
        <begin position="469"/>
        <end position="521"/>
    </location>
</feature>
<dbReference type="InterPro" id="IPR000160">
    <property type="entry name" value="GGDEF_dom"/>
</dbReference>
<dbReference type="RefSeq" id="WP_214790085.1">
    <property type="nucleotide sequence ID" value="NZ_JANIEL010000008.1"/>
</dbReference>
<dbReference type="Pfam" id="PF00990">
    <property type="entry name" value="GGDEF"/>
    <property type="match status" value="1"/>
</dbReference>
<dbReference type="SMART" id="SM00267">
    <property type="entry name" value="GGDEF"/>
    <property type="match status" value="1"/>
</dbReference>
<dbReference type="PROSITE" id="PS50113">
    <property type="entry name" value="PAC"/>
    <property type="match status" value="2"/>
</dbReference>
<dbReference type="PROSITE" id="PS50887">
    <property type="entry name" value="GGDEF"/>
    <property type="match status" value="1"/>
</dbReference>
<evidence type="ECO:0000259" key="2">
    <source>
        <dbReference type="PROSITE" id="PS50113"/>
    </source>
</evidence>
<name>A0ABW2PMN6_9BACL</name>
<dbReference type="InterPro" id="IPR013767">
    <property type="entry name" value="PAS_fold"/>
</dbReference>
<organism evidence="4 5">
    <name type="scientific">Exiguobacterium aestuarii</name>
    <dbReference type="NCBI Taxonomy" id="273527"/>
    <lineage>
        <taxon>Bacteria</taxon>
        <taxon>Bacillati</taxon>
        <taxon>Bacillota</taxon>
        <taxon>Bacilli</taxon>
        <taxon>Bacillales</taxon>
        <taxon>Bacillales Family XII. Incertae Sedis</taxon>
        <taxon>Exiguobacterium</taxon>
    </lineage>
</organism>
<sequence length="686" mass="78879">MKADQTLQYNASILLRTFDKISDYVFFMEVDGSAYRYVFVNEPAKRAIKWSDADVGKQIDELVPADTAALIKKHYDEAIRTKKSVVYEDYRLADSFYTDTVEADDVLTLPLHYFESEVTPIFNDEGTCTHIVSVVREVTERKRRELELSILKDHHESLRRYSPHGIFVLDHHLNIKSVNPAVTAITGYAEQEMLHQPFLHWLPEEERSRVRKGLQFTLSGIPHKYSIYATHESGERLDLSVLNIPIEVGGNITGLFAIIIDLTPEKNAERATIESERRYRQLIETIPEGIIVHQNGKILYANEMALATIGETYLESESIFSFIAEEYHQSTRTRLASLELGGPVQDTEMVIVTPGGDRLQMDISSLLIDYEGQMAVLTILRDVTEKREMEQALRQSELQYRLITENMSDLVCMLERDGAVRYASPSHQTILGFAPGYYEGKNTLDYIHPDDIHIVRKQLKELKEQDVSLTLEFRHFHADQRWVWLETKIQPIYNESGQLLHYLTVSREIMQRKALEKQLKHLAYHDTLTDLPNRRYFLAYLEEAIGQSELEQEKLAVLALDVDRFKQINDTFGHDVGDELLRQLARRLTSVLRKQDMIARLGGDEFAVLIRYNDASALHRVAEKIIKALQRPWEIDHHTFITTSSVGGARYVKGLSTKQLLKRADLALYEAKAGGRNQYALSKDHL</sequence>
<dbReference type="EMBL" id="JBHTCE010000002">
    <property type="protein sequence ID" value="MFC7390686.1"/>
    <property type="molecule type" value="Genomic_DNA"/>
</dbReference>
<dbReference type="InterPro" id="IPR013655">
    <property type="entry name" value="PAS_fold_3"/>
</dbReference>
<evidence type="ECO:0000259" key="1">
    <source>
        <dbReference type="PROSITE" id="PS50112"/>
    </source>
</evidence>
<dbReference type="Pfam" id="PF08448">
    <property type="entry name" value="PAS_4"/>
    <property type="match status" value="1"/>
</dbReference>
<dbReference type="PANTHER" id="PTHR44757:SF2">
    <property type="entry name" value="BIOFILM ARCHITECTURE MAINTENANCE PROTEIN MBAA"/>
    <property type="match status" value="1"/>
</dbReference>
<feature type="domain" description="PAS" evidence="1">
    <location>
        <begin position="166"/>
        <end position="221"/>
    </location>
</feature>
<dbReference type="Pfam" id="PF08447">
    <property type="entry name" value="PAS_3"/>
    <property type="match status" value="1"/>
</dbReference>
<evidence type="ECO:0000259" key="3">
    <source>
        <dbReference type="PROSITE" id="PS50887"/>
    </source>
</evidence>
<feature type="domain" description="GGDEF" evidence="3">
    <location>
        <begin position="553"/>
        <end position="684"/>
    </location>
</feature>
<dbReference type="InterPro" id="IPR043128">
    <property type="entry name" value="Rev_trsase/Diguanyl_cyclase"/>
</dbReference>
<feature type="domain" description="PAS" evidence="1">
    <location>
        <begin position="396"/>
        <end position="466"/>
    </location>
</feature>
<evidence type="ECO:0000313" key="5">
    <source>
        <dbReference type="Proteomes" id="UP001596439"/>
    </source>
</evidence>
<dbReference type="SUPFAM" id="SSF55073">
    <property type="entry name" value="Nucleotide cyclase"/>
    <property type="match status" value="1"/>
</dbReference>
<keyword evidence="5" id="KW-1185">Reference proteome</keyword>
<dbReference type="Gene3D" id="3.30.70.270">
    <property type="match status" value="1"/>
</dbReference>
<dbReference type="InterPro" id="IPR035965">
    <property type="entry name" value="PAS-like_dom_sf"/>
</dbReference>
<gene>
    <name evidence="4" type="ORF">ACFQO8_11085</name>
</gene>
<dbReference type="InterPro" id="IPR013656">
    <property type="entry name" value="PAS_4"/>
</dbReference>
<proteinExistence type="predicted"/>
<dbReference type="CDD" id="cd00130">
    <property type="entry name" value="PAS"/>
    <property type="match status" value="3"/>
</dbReference>
<dbReference type="InterPro" id="IPR000700">
    <property type="entry name" value="PAS-assoc_C"/>
</dbReference>
<dbReference type="InterPro" id="IPR029787">
    <property type="entry name" value="Nucleotide_cyclase"/>
</dbReference>
<dbReference type="PROSITE" id="PS50112">
    <property type="entry name" value="PAS"/>
    <property type="match status" value="2"/>
</dbReference>
<dbReference type="InterPro" id="IPR001610">
    <property type="entry name" value="PAC"/>
</dbReference>
<accession>A0ABW2PMN6</accession>
<dbReference type="PANTHER" id="PTHR44757">
    <property type="entry name" value="DIGUANYLATE CYCLASE DGCP"/>
    <property type="match status" value="1"/>
</dbReference>
<dbReference type="InterPro" id="IPR052155">
    <property type="entry name" value="Biofilm_reg_signaling"/>
</dbReference>
<dbReference type="SMART" id="SM00086">
    <property type="entry name" value="PAC"/>
    <property type="match status" value="4"/>
</dbReference>
<dbReference type="InterPro" id="IPR000014">
    <property type="entry name" value="PAS"/>
</dbReference>
<dbReference type="Gene3D" id="3.30.450.20">
    <property type="entry name" value="PAS domain"/>
    <property type="match status" value="4"/>
</dbReference>
<feature type="domain" description="PAC" evidence="2">
    <location>
        <begin position="345"/>
        <end position="395"/>
    </location>
</feature>
<dbReference type="Pfam" id="PF00989">
    <property type="entry name" value="PAS"/>
    <property type="match status" value="1"/>
</dbReference>
<comment type="caution">
    <text evidence="4">The sequence shown here is derived from an EMBL/GenBank/DDBJ whole genome shotgun (WGS) entry which is preliminary data.</text>
</comment>
<dbReference type="NCBIfam" id="TIGR00254">
    <property type="entry name" value="GGDEF"/>
    <property type="match status" value="1"/>
</dbReference>
<protein>
    <submittedName>
        <fullName evidence="4">PAS domain S-box protein</fullName>
    </submittedName>
</protein>
<reference evidence="5" key="1">
    <citation type="journal article" date="2019" name="Int. J. Syst. Evol. Microbiol.">
        <title>The Global Catalogue of Microorganisms (GCM) 10K type strain sequencing project: providing services to taxonomists for standard genome sequencing and annotation.</title>
        <authorList>
            <consortium name="The Broad Institute Genomics Platform"/>
            <consortium name="The Broad Institute Genome Sequencing Center for Infectious Disease"/>
            <person name="Wu L."/>
            <person name="Ma J."/>
        </authorList>
    </citation>
    <scope>NUCLEOTIDE SEQUENCE [LARGE SCALE GENOMIC DNA]</scope>
    <source>
        <strain evidence="5">CCUG 55590</strain>
    </source>
</reference>
<dbReference type="SUPFAM" id="SSF55785">
    <property type="entry name" value="PYP-like sensor domain (PAS domain)"/>
    <property type="match status" value="4"/>
</dbReference>
<dbReference type="NCBIfam" id="TIGR00229">
    <property type="entry name" value="sensory_box"/>
    <property type="match status" value="3"/>
</dbReference>
<dbReference type="CDD" id="cd01949">
    <property type="entry name" value="GGDEF"/>
    <property type="match status" value="1"/>
</dbReference>
<dbReference type="Proteomes" id="UP001596439">
    <property type="component" value="Unassembled WGS sequence"/>
</dbReference>